<feature type="signal peptide" evidence="6">
    <location>
        <begin position="1"/>
        <end position="25"/>
    </location>
</feature>
<keyword evidence="8" id="KW-1185">Reference proteome</keyword>
<reference evidence="7 8" key="1">
    <citation type="submission" date="2020-10" db="EMBL/GenBank/DDBJ databases">
        <title>Haloactinobacterium sp. RN3S43, a bacterium isolated from saline soil.</title>
        <authorList>
            <person name="Sun J.-Q."/>
        </authorList>
    </citation>
    <scope>NUCLEOTIDE SEQUENCE [LARGE SCALE GENOMIC DNA]</scope>
    <source>
        <strain evidence="7 8">RN3S43</strain>
    </source>
</reference>
<dbReference type="PROSITE" id="PS51257">
    <property type="entry name" value="PROKAR_LIPOPROTEIN"/>
    <property type="match status" value="1"/>
</dbReference>
<dbReference type="RefSeq" id="WP_193495699.1">
    <property type="nucleotide sequence ID" value="NZ_CP063169.1"/>
</dbReference>
<evidence type="ECO:0000313" key="7">
    <source>
        <dbReference type="EMBL" id="QOR69369.1"/>
    </source>
</evidence>
<evidence type="ECO:0000256" key="6">
    <source>
        <dbReference type="SAM" id="SignalP"/>
    </source>
</evidence>
<evidence type="ECO:0000256" key="3">
    <source>
        <dbReference type="ARBA" id="ARBA00023136"/>
    </source>
</evidence>
<evidence type="ECO:0000313" key="8">
    <source>
        <dbReference type="Proteomes" id="UP000593758"/>
    </source>
</evidence>
<dbReference type="PANTHER" id="PTHR43649:SF33">
    <property type="entry name" value="POLYGALACTURONAN_RHAMNOGALACTURONAN-BINDING PROTEIN YTCQ"/>
    <property type="match status" value="1"/>
</dbReference>
<keyword evidence="3" id="KW-0472">Membrane</keyword>
<evidence type="ECO:0000256" key="5">
    <source>
        <dbReference type="ARBA" id="ARBA00023288"/>
    </source>
</evidence>
<dbReference type="AlphaFoldDB" id="A0A7M1SP78"/>
<keyword evidence="1" id="KW-1003">Cell membrane</keyword>
<dbReference type="EMBL" id="CP063169">
    <property type="protein sequence ID" value="QOR69369.1"/>
    <property type="molecule type" value="Genomic_DNA"/>
</dbReference>
<dbReference type="Gene3D" id="3.40.190.10">
    <property type="entry name" value="Periplasmic binding protein-like II"/>
    <property type="match status" value="1"/>
</dbReference>
<name>A0A7M1SP78_9MICO</name>
<accession>A0A7M1SP78</accession>
<keyword evidence="2 6" id="KW-0732">Signal</keyword>
<keyword evidence="4" id="KW-0564">Palmitate</keyword>
<evidence type="ECO:0000256" key="4">
    <source>
        <dbReference type="ARBA" id="ARBA00023139"/>
    </source>
</evidence>
<dbReference type="KEGG" id="halt:IM660_11735"/>
<protein>
    <submittedName>
        <fullName evidence="7">Extracellular solute-binding protein</fullName>
    </submittedName>
</protein>
<gene>
    <name evidence="7" type="ORF">IM660_11735</name>
</gene>
<feature type="chain" id="PRO_5039721267" evidence="6">
    <location>
        <begin position="26"/>
        <end position="441"/>
    </location>
</feature>
<evidence type="ECO:0000256" key="2">
    <source>
        <dbReference type="ARBA" id="ARBA00022729"/>
    </source>
</evidence>
<keyword evidence="5" id="KW-0449">Lipoprotein</keyword>
<evidence type="ECO:0000256" key="1">
    <source>
        <dbReference type="ARBA" id="ARBA00022475"/>
    </source>
</evidence>
<sequence>MSARARRTTAVVVLISAALTASACAGGSAEEEGDEIVITCATCQESPTDPFLQYNFEAATRFNEQYAGEYRIEMLNNANAGSSEDRLQYYQRLALADDLPDIFQLNSAEIAALSETGKLHDFTGDLDADTAWAGTFQPGSLDALTGDDGQVWAIPQQRDPIGTYWNTELWGSVGFDEFPTTWDAFEEGAAALAEQGELALALDGDWATMLTWTNLIGTQAGGVDFLTGEIAGGGDWSSNEAVVAATERLRQWHVEGYVNSDAFSGDFSNAAAAYLSGDAATVPNGPWFVKTNLQTEAAAEGLYESTGYAVSPGWDDGQGIIVVSGAGWVSGATDEPSQEAVMAFMRFVTAPEEALTQAVETGANPAVVVPDADLESADLEPLSAGLVVAAADAEFSYPHVRVYGPAGFGPAWKNLWPAYVNGEMDTGTFLSRLSADASAGL</sequence>
<proteinExistence type="predicted"/>
<dbReference type="PANTHER" id="PTHR43649">
    <property type="entry name" value="ARABINOSE-BINDING PROTEIN-RELATED"/>
    <property type="match status" value="1"/>
</dbReference>
<organism evidence="7 8">
    <name type="scientific">Ruania alkalisoli</name>
    <dbReference type="NCBI Taxonomy" id="2779775"/>
    <lineage>
        <taxon>Bacteria</taxon>
        <taxon>Bacillati</taxon>
        <taxon>Actinomycetota</taxon>
        <taxon>Actinomycetes</taxon>
        <taxon>Micrococcales</taxon>
        <taxon>Ruaniaceae</taxon>
        <taxon>Ruania</taxon>
    </lineage>
</organism>
<dbReference type="Proteomes" id="UP000593758">
    <property type="component" value="Chromosome"/>
</dbReference>
<dbReference type="Pfam" id="PF13416">
    <property type="entry name" value="SBP_bac_8"/>
    <property type="match status" value="1"/>
</dbReference>
<dbReference type="InterPro" id="IPR006059">
    <property type="entry name" value="SBP"/>
</dbReference>
<dbReference type="InterPro" id="IPR050490">
    <property type="entry name" value="Bact_solute-bd_prot1"/>
</dbReference>
<dbReference type="SUPFAM" id="SSF53850">
    <property type="entry name" value="Periplasmic binding protein-like II"/>
    <property type="match status" value="1"/>
</dbReference>